<dbReference type="STRING" id="765257.A0A0C9ZWL5"/>
<feature type="non-terminal residue" evidence="4">
    <location>
        <position position="1"/>
    </location>
</feature>
<feature type="transmembrane region" description="Helical" evidence="3">
    <location>
        <begin position="7"/>
        <end position="33"/>
    </location>
</feature>
<evidence type="ECO:0000313" key="4">
    <source>
        <dbReference type="EMBL" id="KIK30434.1"/>
    </source>
</evidence>
<dbReference type="SUPFAM" id="SSF53448">
    <property type="entry name" value="Nucleotide-diphospho-sugar transferases"/>
    <property type="match status" value="1"/>
</dbReference>
<comment type="similarity">
    <text evidence="1">Belongs to the glycosyltransferase 32 family.</text>
</comment>
<dbReference type="InterPro" id="IPR051706">
    <property type="entry name" value="Glycosyltransferase_domain"/>
</dbReference>
<dbReference type="FunFam" id="3.90.550.20:FF:000005">
    <property type="entry name" value="Unplaced genomic scaffold supercont1.17, whole genome shotgun sequence"/>
    <property type="match status" value="1"/>
</dbReference>
<accession>A0A0C9ZWL5</accession>
<dbReference type="Pfam" id="PF04488">
    <property type="entry name" value="Gly_transf_sug"/>
    <property type="match status" value="1"/>
</dbReference>
<dbReference type="InterPro" id="IPR007577">
    <property type="entry name" value="GlycoTrfase_DXD_sugar-bd_CS"/>
</dbReference>
<evidence type="ECO:0000256" key="1">
    <source>
        <dbReference type="ARBA" id="ARBA00009003"/>
    </source>
</evidence>
<dbReference type="GO" id="GO:0051999">
    <property type="term" value="P:mannosyl-inositol phosphorylceramide biosynthetic process"/>
    <property type="evidence" value="ECO:0007669"/>
    <property type="project" value="TreeGrafter"/>
</dbReference>
<evidence type="ECO:0000256" key="3">
    <source>
        <dbReference type="SAM" id="Phobius"/>
    </source>
</evidence>
<keyword evidence="2 4" id="KW-0808">Transferase</keyword>
<dbReference type="PANTHER" id="PTHR32385:SF15">
    <property type="entry name" value="INOSITOL PHOSPHOCERAMIDE MANNOSYLTRANSFERASE 1"/>
    <property type="match status" value="1"/>
</dbReference>
<keyword evidence="3" id="KW-0812">Transmembrane</keyword>
<dbReference type="InterPro" id="IPR029044">
    <property type="entry name" value="Nucleotide-diphossugar_trans"/>
</dbReference>
<sequence length="293" mass="33519">MAKKRVIYIALVLLGLILLGTVLVLSSVSYYLAINAAAYLSELEVPVLDNTTRWNASQHGMVERIPRILHQTWKSETLPSRWKGISQACREMMPDYDYMLWTDASSREFIAEHYPWFLDTFDNYQFTIQRADAIRYFVLHHYGGVYLDLDVGCLRPLDPLLVYSVILPKTIPVGVSNDLMFAEEKHPFLAQTIHNLVTFDHSWILNYPTVMFSTGPMFLSAQYSLYTSSHPSEPGEPIDIRILPKSLYGKNAKENEAPHSFFSHFYGSSWHADDAAFIGFLGQWGKVLLWVGL</sequence>
<keyword evidence="3" id="KW-1133">Transmembrane helix</keyword>
<gene>
    <name evidence="4" type="ORF">PISMIDRAFT_69501</name>
</gene>
<reference evidence="4 5" key="1">
    <citation type="submission" date="2014-04" db="EMBL/GenBank/DDBJ databases">
        <authorList>
            <consortium name="DOE Joint Genome Institute"/>
            <person name="Kuo A."/>
            <person name="Kohler A."/>
            <person name="Costa M.D."/>
            <person name="Nagy L.G."/>
            <person name="Floudas D."/>
            <person name="Copeland A."/>
            <person name="Barry K.W."/>
            <person name="Cichocki N."/>
            <person name="Veneault-Fourrey C."/>
            <person name="LaButti K."/>
            <person name="Lindquist E.A."/>
            <person name="Lipzen A."/>
            <person name="Lundell T."/>
            <person name="Morin E."/>
            <person name="Murat C."/>
            <person name="Sun H."/>
            <person name="Tunlid A."/>
            <person name="Henrissat B."/>
            <person name="Grigoriev I.V."/>
            <person name="Hibbett D.S."/>
            <person name="Martin F."/>
            <person name="Nordberg H.P."/>
            <person name="Cantor M.N."/>
            <person name="Hua S.X."/>
        </authorList>
    </citation>
    <scope>NUCLEOTIDE SEQUENCE [LARGE SCALE GENOMIC DNA]</scope>
    <source>
        <strain evidence="4 5">441</strain>
    </source>
</reference>
<dbReference type="PANTHER" id="PTHR32385">
    <property type="entry name" value="MANNOSYL PHOSPHORYLINOSITOL CERAMIDE SYNTHASE"/>
    <property type="match status" value="1"/>
</dbReference>
<dbReference type="GO" id="GO:0000030">
    <property type="term" value="F:mannosyltransferase activity"/>
    <property type="evidence" value="ECO:0007669"/>
    <property type="project" value="TreeGrafter"/>
</dbReference>
<protein>
    <submittedName>
        <fullName evidence="4">Glycosyltransferase family 32 protein</fullName>
    </submittedName>
</protein>
<evidence type="ECO:0000313" key="5">
    <source>
        <dbReference type="Proteomes" id="UP000054018"/>
    </source>
</evidence>
<dbReference type="Gene3D" id="3.90.550.20">
    <property type="match status" value="1"/>
</dbReference>
<proteinExistence type="inferred from homology"/>
<keyword evidence="3" id="KW-0472">Membrane</keyword>
<evidence type="ECO:0000256" key="2">
    <source>
        <dbReference type="ARBA" id="ARBA00022679"/>
    </source>
</evidence>
<keyword evidence="5" id="KW-1185">Reference proteome</keyword>
<dbReference type="AlphaFoldDB" id="A0A0C9ZWL5"/>
<dbReference type="EMBL" id="KN833686">
    <property type="protein sequence ID" value="KIK30434.1"/>
    <property type="molecule type" value="Genomic_DNA"/>
</dbReference>
<dbReference type="GO" id="GO:0016020">
    <property type="term" value="C:membrane"/>
    <property type="evidence" value="ECO:0007669"/>
    <property type="project" value="GOC"/>
</dbReference>
<reference evidence="5" key="2">
    <citation type="submission" date="2015-01" db="EMBL/GenBank/DDBJ databases">
        <title>Evolutionary Origins and Diversification of the Mycorrhizal Mutualists.</title>
        <authorList>
            <consortium name="DOE Joint Genome Institute"/>
            <consortium name="Mycorrhizal Genomics Consortium"/>
            <person name="Kohler A."/>
            <person name="Kuo A."/>
            <person name="Nagy L.G."/>
            <person name="Floudas D."/>
            <person name="Copeland A."/>
            <person name="Barry K.W."/>
            <person name="Cichocki N."/>
            <person name="Veneault-Fourrey C."/>
            <person name="LaButti K."/>
            <person name="Lindquist E.A."/>
            <person name="Lipzen A."/>
            <person name="Lundell T."/>
            <person name="Morin E."/>
            <person name="Murat C."/>
            <person name="Riley R."/>
            <person name="Ohm R."/>
            <person name="Sun H."/>
            <person name="Tunlid A."/>
            <person name="Henrissat B."/>
            <person name="Grigoriev I.V."/>
            <person name="Hibbett D.S."/>
            <person name="Martin F."/>
        </authorList>
    </citation>
    <scope>NUCLEOTIDE SEQUENCE [LARGE SCALE GENOMIC DNA]</scope>
    <source>
        <strain evidence="5">441</strain>
    </source>
</reference>
<name>A0A0C9ZWL5_9AGAM</name>
<dbReference type="OrthoDB" id="3647at2759"/>
<dbReference type="HOGENOM" id="CLU_036369_4_0_1"/>
<dbReference type="Proteomes" id="UP000054018">
    <property type="component" value="Unassembled WGS sequence"/>
</dbReference>
<organism evidence="4 5">
    <name type="scientific">Pisolithus microcarpus 441</name>
    <dbReference type="NCBI Taxonomy" id="765257"/>
    <lineage>
        <taxon>Eukaryota</taxon>
        <taxon>Fungi</taxon>
        <taxon>Dikarya</taxon>
        <taxon>Basidiomycota</taxon>
        <taxon>Agaricomycotina</taxon>
        <taxon>Agaricomycetes</taxon>
        <taxon>Agaricomycetidae</taxon>
        <taxon>Boletales</taxon>
        <taxon>Sclerodermatineae</taxon>
        <taxon>Pisolithaceae</taxon>
        <taxon>Pisolithus</taxon>
    </lineage>
</organism>